<sequence length="105" mass="11500">MEILQAARCLDKLGNPTRLEVFRLLVKAGKAGLAVGDLQEHLNVPASTLSHHISHLVNAGLVHQEREGRVLRCRPDFALMQSLIDFMTEECCEGLGPAQQSRDAG</sequence>
<dbReference type="InterPro" id="IPR011991">
    <property type="entry name" value="ArsR-like_HTH"/>
</dbReference>
<dbReference type="SUPFAM" id="SSF46785">
    <property type="entry name" value="Winged helix' DNA-binding domain"/>
    <property type="match status" value="1"/>
</dbReference>
<dbReference type="PRINTS" id="PR00778">
    <property type="entry name" value="HTHARSR"/>
</dbReference>
<keyword evidence="1" id="KW-0805">Transcription regulation</keyword>
<name>A0A545U2Q0_9PROT</name>
<dbReference type="OrthoDB" id="9804742at2"/>
<evidence type="ECO:0000256" key="2">
    <source>
        <dbReference type="ARBA" id="ARBA00023125"/>
    </source>
</evidence>
<keyword evidence="3" id="KW-0804">Transcription</keyword>
<dbReference type="InterPro" id="IPR001845">
    <property type="entry name" value="HTH_ArsR_DNA-bd_dom"/>
</dbReference>
<dbReference type="SMART" id="SM00418">
    <property type="entry name" value="HTH_ARSR"/>
    <property type="match status" value="1"/>
</dbReference>
<dbReference type="PANTHER" id="PTHR43132:SF2">
    <property type="entry name" value="ARSENICAL RESISTANCE OPERON REPRESSOR ARSR-RELATED"/>
    <property type="match status" value="1"/>
</dbReference>
<accession>A0A545U2Q0</accession>
<dbReference type="PANTHER" id="PTHR43132">
    <property type="entry name" value="ARSENICAL RESISTANCE OPERON REPRESSOR ARSR-RELATED"/>
    <property type="match status" value="1"/>
</dbReference>
<evidence type="ECO:0000259" key="4">
    <source>
        <dbReference type="PROSITE" id="PS50987"/>
    </source>
</evidence>
<dbReference type="CDD" id="cd00090">
    <property type="entry name" value="HTH_ARSR"/>
    <property type="match status" value="1"/>
</dbReference>
<dbReference type="Gene3D" id="1.10.10.10">
    <property type="entry name" value="Winged helix-like DNA-binding domain superfamily/Winged helix DNA-binding domain"/>
    <property type="match status" value="1"/>
</dbReference>
<dbReference type="AlphaFoldDB" id="A0A545U2Q0"/>
<keyword evidence="2" id="KW-0238">DNA-binding</keyword>
<evidence type="ECO:0000313" key="6">
    <source>
        <dbReference type="Proteomes" id="UP000315252"/>
    </source>
</evidence>
<comment type="caution">
    <text evidence="5">The sequence shown here is derived from an EMBL/GenBank/DDBJ whole genome shotgun (WGS) entry which is preliminary data.</text>
</comment>
<dbReference type="Pfam" id="PF12840">
    <property type="entry name" value="HTH_20"/>
    <property type="match status" value="1"/>
</dbReference>
<dbReference type="InterPro" id="IPR051011">
    <property type="entry name" value="Metal_resp_trans_reg"/>
</dbReference>
<gene>
    <name evidence="5" type="ORF">FKG95_03985</name>
</gene>
<dbReference type="GO" id="GO:0003677">
    <property type="term" value="F:DNA binding"/>
    <property type="evidence" value="ECO:0007669"/>
    <property type="project" value="UniProtKB-KW"/>
</dbReference>
<reference evidence="5 6" key="1">
    <citation type="submission" date="2019-06" db="EMBL/GenBank/DDBJ databases">
        <title>Whole genome sequence for Rhodospirillaceae sp. R148.</title>
        <authorList>
            <person name="Wang G."/>
        </authorList>
    </citation>
    <scope>NUCLEOTIDE SEQUENCE [LARGE SCALE GENOMIC DNA]</scope>
    <source>
        <strain evidence="5 6">R148</strain>
    </source>
</reference>
<dbReference type="Proteomes" id="UP000315252">
    <property type="component" value="Unassembled WGS sequence"/>
</dbReference>
<organism evidence="5 6">
    <name type="scientific">Denitrobaculum tricleocarpae</name>
    <dbReference type="NCBI Taxonomy" id="2591009"/>
    <lineage>
        <taxon>Bacteria</taxon>
        <taxon>Pseudomonadati</taxon>
        <taxon>Pseudomonadota</taxon>
        <taxon>Alphaproteobacteria</taxon>
        <taxon>Rhodospirillales</taxon>
        <taxon>Rhodospirillaceae</taxon>
        <taxon>Denitrobaculum</taxon>
    </lineage>
</organism>
<protein>
    <submittedName>
        <fullName evidence="5">Helix-turn-helix transcriptional regulator</fullName>
    </submittedName>
</protein>
<evidence type="ECO:0000256" key="3">
    <source>
        <dbReference type="ARBA" id="ARBA00023163"/>
    </source>
</evidence>
<dbReference type="NCBIfam" id="NF033788">
    <property type="entry name" value="HTH_metalloreg"/>
    <property type="match status" value="1"/>
</dbReference>
<dbReference type="GO" id="GO:0003700">
    <property type="term" value="F:DNA-binding transcription factor activity"/>
    <property type="evidence" value="ECO:0007669"/>
    <property type="project" value="InterPro"/>
</dbReference>
<dbReference type="RefSeq" id="WP_142894985.1">
    <property type="nucleotide sequence ID" value="NZ_ML660052.1"/>
</dbReference>
<evidence type="ECO:0000313" key="5">
    <source>
        <dbReference type="EMBL" id="TQV83750.1"/>
    </source>
</evidence>
<dbReference type="EMBL" id="VHSH01000001">
    <property type="protein sequence ID" value="TQV83750.1"/>
    <property type="molecule type" value="Genomic_DNA"/>
</dbReference>
<dbReference type="PROSITE" id="PS50987">
    <property type="entry name" value="HTH_ARSR_2"/>
    <property type="match status" value="1"/>
</dbReference>
<keyword evidence="6" id="KW-1185">Reference proteome</keyword>
<dbReference type="InterPro" id="IPR036390">
    <property type="entry name" value="WH_DNA-bd_sf"/>
</dbReference>
<feature type="domain" description="HTH arsR-type" evidence="4">
    <location>
        <begin position="1"/>
        <end position="95"/>
    </location>
</feature>
<proteinExistence type="predicted"/>
<dbReference type="InterPro" id="IPR036388">
    <property type="entry name" value="WH-like_DNA-bd_sf"/>
</dbReference>
<evidence type="ECO:0000256" key="1">
    <source>
        <dbReference type="ARBA" id="ARBA00023015"/>
    </source>
</evidence>